<feature type="region of interest" description="Disordered" evidence="1">
    <location>
        <begin position="324"/>
        <end position="511"/>
    </location>
</feature>
<dbReference type="Proteomes" id="UP001365542">
    <property type="component" value="Unassembled WGS sequence"/>
</dbReference>
<feature type="compositionally biased region" description="Low complexity" evidence="1">
    <location>
        <begin position="385"/>
        <end position="395"/>
    </location>
</feature>
<feature type="compositionally biased region" description="Polar residues" evidence="1">
    <location>
        <begin position="106"/>
        <end position="127"/>
    </location>
</feature>
<comment type="caution">
    <text evidence="3">The sequence shown here is derived from an EMBL/GenBank/DDBJ whole genome shotgun (WGS) entry which is preliminary data.</text>
</comment>
<evidence type="ECO:0000256" key="1">
    <source>
        <dbReference type="SAM" id="MobiDB-lite"/>
    </source>
</evidence>
<evidence type="ECO:0000313" key="4">
    <source>
        <dbReference type="Proteomes" id="UP001365542"/>
    </source>
</evidence>
<feature type="region of interest" description="Disordered" evidence="1">
    <location>
        <begin position="95"/>
        <end position="309"/>
    </location>
</feature>
<keyword evidence="2" id="KW-1133">Transmembrane helix</keyword>
<accession>A0AAV9XL56</accession>
<evidence type="ECO:0000256" key="2">
    <source>
        <dbReference type="SAM" id="Phobius"/>
    </source>
</evidence>
<feature type="compositionally biased region" description="Polar residues" evidence="1">
    <location>
        <begin position="249"/>
        <end position="258"/>
    </location>
</feature>
<keyword evidence="4" id="KW-1185">Reference proteome</keyword>
<feature type="transmembrane region" description="Helical" evidence="2">
    <location>
        <begin position="56"/>
        <end position="76"/>
    </location>
</feature>
<dbReference type="AlphaFoldDB" id="A0AAV9XL56"/>
<organism evidence="3 4">
    <name type="scientific">Orbilia ellipsospora</name>
    <dbReference type="NCBI Taxonomy" id="2528407"/>
    <lineage>
        <taxon>Eukaryota</taxon>
        <taxon>Fungi</taxon>
        <taxon>Dikarya</taxon>
        <taxon>Ascomycota</taxon>
        <taxon>Pezizomycotina</taxon>
        <taxon>Orbiliomycetes</taxon>
        <taxon>Orbiliales</taxon>
        <taxon>Orbiliaceae</taxon>
        <taxon>Orbilia</taxon>
    </lineage>
</organism>
<name>A0AAV9XL56_9PEZI</name>
<sequence>MAPTSSLPSASEIKDAVMELYIRSAGALWGTAIEEAMNHSIEKRSPYVKPTDFSKGIIAIFAILGGAMAFSVWWFFVQKGGFVWKEDDWDDYKSSVMRRKGPDGKTISSGSTRAPETVVTDLTYQTEESSEYDAAAEKRAAQSAASSKTPKAKWAKPKRNNSKNSIRSSFSMFSRWRKRDRSPSGTERDPDLESYADEEPARMSSYNPYPVHAPSVVSESDIGSERQLGKRGTAFNGAGRHPSRYAYTYAQTEASSERSGPMGPRQSTKKSKRSGSSRSAAPKRQPTQRVAAQPELSTIADETETRLSFEAEDDAAFTVYSESISRPAAAHTTPNSKMASMSKGKGLAFPIRDPTRPSGSKKRSEFSSSSRTGRKQSAGTYQTASTDSSDSECPSDCSCCTTDSDSDSDDGVSTTMSTRFRESARGDLGTKVYHHPLSVGLEPKRISSPVPTGQIMMGKQRGKQPPNADRRIVGARSYRKESRASLESDSEGDSGGETVVSRVKKALNGQR</sequence>
<feature type="compositionally biased region" description="Basic residues" evidence="1">
    <location>
        <begin position="150"/>
        <end position="161"/>
    </location>
</feature>
<keyword evidence="2" id="KW-0472">Membrane</keyword>
<feature type="compositionally biased region" description="Low complexity" evidence="1">
    <location>
        <begin position="162"/>
        <end position="174"/>
    </location>
</feature>
<feature type="compositionally biased region" description="Basic and acidic residues" evidence="1">
    <location>
        <begin position="468"/>
        <end position="486"/>
    </location>
</feature>
<keyword evidence="2" id="KW-0812">Transmembrane</keyword>
<gene>
    <name evidence="3" type="ORF">TWF694_006798</name>
</gene>
<proteinExistence type="predicted"/>
<reference evidence="3 4" key="1">
    <citation type="submission" date="2019-10" db="EMBL/GenBank/DDBJ databases">
        <authorList>
            <person name="Palmer J.M."/>
        </authorList>
    </citation>
    <scope>NUCLEOTIDE SEQUENCE [LARGE SCALE GENOMIC DNA]</scope>
    <source>
        <strain evidence="3 4">TWF694</strain>
    </source>
</reference>
<dbReference type="EMBL" id="JAVHJO010000002">
    <property type="protein sequence ID" value="KAK6542859.1"/>
    <property type="molecule type" value="Genomic_DNA"/>
</dbReference>
<evidence type="ECO:0000313" key="3">
    <source>
        <dbReference type="EMBL" id="KAK6542859.1"/>
    </source>
</evidence>
<protein>
    <submittedName>
        <fullName evidence="3">Uncharacterized protein</fullName>
    </submittedName>
</protein>